<evidence type="ECO:0000313" key="2">
    <source>
        <dbReference type="Proteomes" id="UP001056120"/>
    </source>
</evidence>
<reference evidence="2" key="1">
    <citation type="journal article" date="2022" name="Mol. Ecol. Resour.">
        <title>The genomes of chicory, endive, great burdock and yacon provide insights into Asteraceae palaeo-polyploidization history and plant inulin production.</title>
        <authorList>
            <person name="Fan W."/>
            <person name="Wang S."/>
            <person name="Wang H."/>
            <person name="Wang A."/>
            <person name="Jiang F."/>
            <person name="Liu H."/>
            <person name="Zhao H."/>
            <person name="Xu D."/>
            <person name="Zhang Y."/>
        </authorList>
    </citation>
    <scope>NUCLEOTIDE SEQUENCE [LARGE SCALE GENOMIC DNA]</scope>
    <source>
        <strain evidence="2">cv. Yunnan</strain>
    </source>
</reference>
<reference evidence="1 2" key="2">
    <citation type="journal article" date="2022" name="Mol. Ecol. Resour.">
        <title>The genomes of chicory, endive, great burdock and yacon provide insights into Asteraceae paleo-polyploidization history and plant inulin production.</title>
        <authorList>
            <person name="Fan W."/>
            <person name="Wang S."/>
            <person name="Wang H."/>
            <person name="Wang A."/>
            <person name="Jiang F."/>
            <person name="Liu H."/>
            <person name="Zhao H."/>
            <person name="Xu D."/>
            <person name="Zhang Y."/>
        </authorList>
    </citation>
    <scope>NUCLEOTIDE SEQUENCE [LARGE SCALE GENOMIC DNA]</scope>
    <source>
        <strain evidence="2">cv. Yunnan</strain>
        <tissue evidence="1">Leaves</tissue>
    </source>
</reference>
<gene>
    <name evidence="1" type="ORF">L1987_30608</name>
</gene>
<dbReference type="EMBL" id="CM042027">
    <property type="protein sequence ID" value="KAI3802476.1"/>
    <property type="molecule type" value="Genomic_DNA"/>
</dbReference>
<dbReference type="Proteomes" id="UP001056120">
    <property type="component" value="Linkage Group LG10"/>
</dbReference>
<accession>A0ACB9I3Z1</accession>
<comment type="caution">
    <text evidence="1">The sequence shown here is derived from an EMBL/GenBank/DDBJ whole genome shotgun (WGS) entry which is preliminary data.</text>
</comment>
<name>A0ACB9I3Z1_9ASTR</name>
<evidence type="ECO:0000313" key="1">
    <source>
        <dbReference type="EMBL" id="KAI3802476.1"/>
    </source>
</evidence>
<protein>
    <submittedName>
        <fullName evidence="1">Uncharacterized protein</fullName>
    </submittedName>
</protein>
<proteinExistence type="predicted"/>
<organism evidence="1 2">
    <name type="scientific">Smallanthus sonchifolius</name>
    <dbReference type="NCBI Taxonomy" id="185202"/>
    <lineage>
        <taxon>Eukaryota</taxon>
        <taxon>Viridiplantae</taxon>
        <taxon>Streptophyta</taxon>
        <taxon>Embryophyta</taxon>
        <taxon>Tracheophyta</taxon>
        <taxon>Spermatophyta</taxon>
        <taxon>Magnoliopsida</taxon>
        <taxon>eudicotyledons</taxon>
        <taxon>Gunneridae</taxon>
        <taxon>Pentapetalae</taxon>
        <taxon>asterids</taxon>
        <taxon>campanulids</taxon>
        <taxon>Asterales</taxon>
        <taxon>Asteraceae</taxon>
        <taxon>Asteroideae</taxon>
        <taxon>Heliantheae alliance</taxon>
        <taxon>Millerieae</taxon>
        <taxon>Smallanthus</taxon>
    </lineage>
</organism>
<keyword evidence="2" id="KW-1185">Reference proteome</keyword>
<sequence length="162" mass="18294">MAVDGWSMLGGQQHVNRRSSFLQGSSSNQARPKPINPIAIDSNGYIVVKRMSNAPLNITQSIPYGILLTRLFRQLDLPQASSYAPIRKPLNMNILFQEAMIPIPLFAYPPSSKGKRLYESVLFIENVENTLLIENKYGEDESQFATKKEFKSLYKEVQANTI</sequence>